<keyword evidence="5" id="KW-0326">Glycosidase</keyword>
<dbReference type="InterPro" id="IPR017853">
    <property type="entry name" value="GH"/>
</dbReference>
<dbReference type="Pfam" id="PF00332">
    <property type="entry name" value="Glyco_hydro_17"/>
    <property type="match status" value="1"/>
</dbReference>
<dbReference type="Gene3D" id="1.20.58.1040">
    <property type="match status" value="1"/>
</dbReference>
<gene>
    <name evidence="8" type="ORF">PHJA_001236000</name>
</gene>
<dbReference type="InterPro" id="IPR000490">
    <property type="entry name" value="Glyco_hydro_17"/>
</dbReference>
<evidence type="ECO:0000256" key="6">
    <source>
        <dbReference type="RuleBase" id="RU004335"/>
    </source>
</evidence>
<dbReference type="OrthoDB" id="888856at2759"/>
<dbReference type="Pfam" id="PF07983">
    <property type="entry name" value="X8"/>
    <property type="match status" value="1"/>
</dbReference>
<dbReference type="InterPro" id="IPR012946">
    <property type="entry name" value="X8"/>
</dbReference>
<dbReference type="SMART" id="SM00768">
    <property type="entry name" value="X8"/>
    <property type="match status" value="1"/>
</dbReference>
<dbReference type="Gene3D" id="3.20.20.80">
    <property type="entry name" value="Glycosidases"/>
    <property type="match status" value="1"/>
</dbReference>
<keyword evidence="2" id="KW-0732">Signal</keyword>
<evidence type="ECO:0000313" key="8">
    <source>
        <dbReference type="EMBL" id="GFP90920.1"/>
    </source>
</evidence>
<keyword evidence="9" id="KW-1185">Reference proteome</keyword>
<evidence type="ECO:0000256" key="5">
    <source>
        <dbReference type="ARBA" id="ARBA00023295"/>
    </source>
</evidence>
<evidence type="ECO:0000256" key="4">
    <source>
        <dbReference type="ARBA" id="ARBA00023157"/>
    </source>
</evidence>
<dbReference type="GO" id="GO:0005975">
    <property type="term" value="P:carbohydrate metabolic process"/>
    <property type="evidence" value="ECO:0007669"/>
    <property type="project" value="InterPro"/>
</dbReference>
<evidence type="ECO:0000256" key="3">
    <source>
        <dbReference type="ARBA" id="ARBA00022801"/>
    </source>
</evidence>
<comment type="similarity">
    <text evidence="1 6">Belongs to the glycosyl hydrolase 17 family.</text>
</comment>
<sequence>MIANGAIGLNWGRQNAQRLIPSTVVDMLLQNGVPQARIYTSQDDILKAFCGTGINLTVSILYTNLVSNNTSAQAWVQKNIQYLGPANIRRVYIGNYVYNKQLQESNGSLIPLFWDHIKALKAVQVALNEFGYADHIKVSLPLSHDVLKDNIARPSDAEFRGELKPLINDTLRHLADNGAPFVLQMFPILYVATNKLDPDFAFVGGGSRHVVRDVGGAVYTNVFEFMYDSVVWALEKAGAPANMEVVVGHVGWPTDGYPGANASTAERFFKDLLPLVASDKGTPKRPGRPIDTYLHALTDEPKNSDGQPFARHWGIFRSNGEPKFKIDLSGQGRDIFPARARGIQRMPARWCVFTDNKTNLSKVYEQVAKACGGADCTATAPGGSCSELNFYQNVSYAFNMFFQSRFQDERGCWFEGLGNVTDVNPSTGTCVFPVEVVRGEQINFGQHSDGERLHHEMPMLFFVLLISIHWVL</sequence>
<evidence type="ECO:0000313" key="9">
    <source>
        <dbReference type="Proteomes" id="UP000653305"/>
    </source>
</evidence>
<evidence type="ECO:0000256" key="2">
    <source>
        <dbReference type="ARBA" id="ARBA00022729"/>
    </source>
</evidence>
<dbReference type="GO" id="GO:0004553">
    <property type="term" value="F:hydrolase activity, hydrolyzing O-glycosyl compounds"/>
    <property type="evidence" value="ECO:0007669"/>
    <property type="project" value="InterPro"/>
</dbReference>
<evidence type="ECO:0000259" key="7">
    <source>
        <dbReference type="SMART" id="SM00768"/>
    </source>
</evidence>
<feature type="domain" description="X8" evidence="7">
    <location>
        <begin position="349"/>
        <end position="432"/>
    </location>
</feature>
<name>A0A830BU11_9LAMI</name>
<accession>A0A830BU11</accession>
<reference evidence="8" key="1">
    <citation type="submission" date="2020-07" db="EMBL/GenBank/DDBJ databases">
        <title>Ethylene signaling mediates host invasion by parasitic plants.</title>
        <authorList>
            <person name="Yoshida S."/>
        </authorList>
    </citation>
    <scope>NUCLEOTIDE SEQUENCE</scope>
    <source>
        <strain evidence="8">Okayama</strain>
    </source>
</reference>
<keyword evidence="4" id="KW-1015">Disulfide bond</keyword>
<dbReference type="EMBL" id="BMAC01000230">
    <property type="protein sequence ID" value="GFP90920.1"/>
    <property type="molecule type" value="Genomic_DNA"/>
</dbReference>
<comment type="caution">
    <text evidence="8">The sequence shown here is derived from an EMBL/GenBank/DDBJ whole genome shotgun (WGS) entry which is preliminary data.</text>
</comment>
<dbReference type="Proteomes" id="UP000653305">
    <property type="component" value="Unassembled WGS sequence"/>
</dbReference>
<organism evidence="8 9">
    <name type="scientific">Phtheirospermum japonicum</name>
    <dbReference type="NCBI Taxonomy" id="374723"/>
    <lineage>
        <taxon>Eukaryota</taxon>
        <taxon>Viridiplantae</taxon>
        <taxon>Streptophyta</taxon>
        <taxon>Embryophyta</taxon>
        <taxon>Tracheophyta</taxon>
        <taxon>Spermatophyta</taxon>
        <taxon>Magnoliopsida</taxon>
        <taxon>eudicotyledons</taxon>
        <taxon>Gunneridae</taxon>
        <taxon>Pentapetalae</taxon>
        <taxon>asterids</taxon>
        <taxon>lamiids</taxon>
        <taxon>Lamiales</taxon>
        <taxon>Orobanchaceae</taxon>
        <taxon>Orobanchaceae incertae sedis</taxon>
        <taxon>Phtheirospermum</taxon>
    </lineage>
</organism>
<keyword evidence="3" id="KW-0378">Hydrolase</keyword>
<evidence type="ECO:0000256" key="1">
    <source>
        <dbReference type="ARBA" id="ARBA00008773"/>
    </source>
</evidence>
<dbReference type="AlphaFoldDB" id="A0A830BU11"/>
<dbReference type="SUPFAM" id="SSF51445">
    <property type="entry name" value="(Trans)glycosidases"/>
    <property type="match status" value="1"/>
</dbReference>
<dbReference type="InterPro" id="IPR044965">
    <property type="entry name" value="Glyco_hydro_17_plant"/>
</dbReference>
<proteinExistence type="inferred from homology"/>
<dbReference type="PANTHER" id="PTHR32227">
    <property type="entry name" value="GLUCAN ENDO-1,3-BETA-GLUCOSIDASE BG1-RELATED-RELATED"/>
    <property type="match status" value="1"/>
</dbReference>
<protein>
    <submittedName>
        <fullName evidence="8">Glucan endo-1 3-beta-glucosidase 8</fullName>
    </submittedName>
</protein>